<evidence type="ECO:0000256" key="6">
    <source>
        <dbReference type="PROSITE-ProRule" id="PRU00089"/>
    </source>
</evidence>
<protein>
    <recommendedName>
        <fullName evidence="7">Fork-head domain-containing protein</fullName>
    </recommendedName>
</protein>
<gene>
    <name evidence="8" type="ORF">VICG_01965</name>
</gene>
<sequence length="181" mass="20838">MKLNSEEFCLQKPNLDNPLTGKQYSATFFSYLDFCKVLADKEELKEYVHLNFDEIACQKIEDKSSDEEKPTDSYALMIYKALESAPEGRLTLAEIYAWIESHYPYYQTADQVWKNSIRHNLSLNPTFKKIPRPMNSKGKGGYWAIDPSQRQGKLLKNRRQKAPDSHVSSDILSLNAGSMVF</sequence>
<dbReference type="OrthoDB" id="5954824at2759"/>
<dbReference type="PROSITE" id="PS50039">
    <property type="entry name" value="FORK_HEAD_3"/>
    <property type="match status" value="1"/>
</dbReference>
<keyword evidence="4" id="KW-0804">Transcription</keyword>
<dbReference type="GO" id="GO:0000978">
    <property type="term" value="F:RNA polymerase II cis-regulatory region sequence-specific DNA binding"/>
    <property type="evidence" value="ECO:0007669"/>
    <property type="project" value="TreeGrafter"/>
</dbReference>
<dbReference type="Pfam" id="PF00250">
    <property type="entry name" value="Forkhead"/>
    <property type="match status" value="1"/>
</dbReference>
<evidence type="ECO:0000256" key="4">
    <source>
        <dbReference type="ARBA" id="ARBA00023163"/>
    </source>
</evidence>
<dbReference type="SMART" id="SM00339">
    <property type="entry name" value="FH"/>
    <property type="match status" value="1"/>
</dbReference>
<dbReference type="PRINTS" id="PR00053">
    <property type="entry name" value="FORKHEAD"/>
</dbReference>
<dbReference type="GO" id="GO:0005634">
    <property type="term" value="C:nucleus"/>
    <property type="evidence" value="ECO:0007669"/>
    <property type="project" value="UniProtKB-SubCell"/>
</dbReference>
<evidence type="ECO:0000256" key="1">
    <source>
        <dbReference type="ARBA" id="ARBA00004123"/>
    </source>
</evidence>
<dbReference type="GO" id="GO:0000981">
    <property type="term" value="F:DNA-binding transcription factor activity, RNA polymerase II-specific"/>
    <property type="evidence" value="ECO:0007669"/>
    <property type="project" value="TreeGrafter"/>
</dbReference>
<dbReference type="PROSITE" id="PS00658">
    <property type="entry name" value="FORK_HEAD_2"/>
    <property type="match status" value="1"/>
</dbReference>
<accession>L2GJG7</accession>
<evidence type="ECO:0000259" key="7">
    <source>
        <dbReference type="PROSITE" id="PS50039"/>
    </source>
</evidence>
<dbReference type="EMBL" id="JH370152">
    <property type="protein sequence ID" value="ELA41006.1"/>
    <property type="molecule type" value="Genomic_DNA"/>
</dbReference>
<evidence type="ECO:0000313" key="9">
    <source>
        <dbReference type="Proteomes" id="UP000011082"/>
    </source>
</evidence>
<dbReference type="CDD" id="cd00059">
    <property type="entry name" value="FH_FOX"/>
    <property type="match status" value="1"/>
</dbReference>
<dbReference type="InterPro" id="IPR036388">
    <property type="entry name" value="WH-like_DNA-bd_sf"/>
</dbReference>
<dbReference type="HOGENOM" id="CLU_1490124_0_0_1"/>
<keyword evidence="2" id="KW-0805">Transcription regulation</keyword>
<dbReference type="InterPro" id="IPR030456">
    <property type="entry name" value="TF_fork_head_CS_2"/>
</dbReference>
<organism evidence="8 9">
    <name type="scientific">Vittaforma corneae (strain ATCC 50505)</name>
    <name type="common">Microsporidian parasite</name>
    <name type="synonym">Nosema corneum</name>
    <dbReference type="NCBI Taxonomy" id="993615"/>
    <lineage>
        <taxon>Eukaryota</taxon>
        <taxon>Fungi</taxon>
        <taxon>Fungi incertae sedis</taxon>
        <taxon>Microsporidia</taxon>
        <taxon>Nosematidae</taxon>
        <taxon>Vittaforma</taxon>
    </lineage>
</organism>
<evidence type="ECO:0000256" key="5">
    <source>
        <dbReference type="ARBA" id="ARBA00023242"/>
    </source>
</evidence>
<dbReference type="InParanoid" id="L2GJG7"/>
<dbReference type="AlphaFoldDB" id="L2GJG7"/>
<dbReference type="InterPro" id="IPR001766">
    <property type="entry name" value="Fork_head_dom"/>
</dbReference>
<dbReference type="SUPFAM" id="SSF46785">
    <property type="entry name" value="Winged helix' DNA-binding domain"/>
    <property type="match status" value="1"/>
</dbReference>
<name>L2GJG7_VITCO</name>
<dbReference type="VEuPathDB" id="MicrosporidiaDB:VICG_01965"/>
<comment type="subcellular location">
    <subcellularLocation>
        <location evidence="1 6">Nucleus</location>
    </subcellularLocation>
</comment>
<feature type="domain" description="Fork-head" evidence="7">
    <location>
        <begin position="69"/>
        <end position="159"/>
    </location>
</feature>
<keyword evidence="5 6" id="KW-0539">Nucleus</keyword>
<dbReference type="InterPro" id="IPR036390">
    <property type="entry name" value="WH_DNA-bd_sf"/>
</dbReference>
<reference evidence="9" key="1">
    <citation type="submission" date="2011-05" db="EMBL/GenBank/DDBJ databases">
        <title>The genome sequence of Vittaforma corneae strain ATCC 50505.</title>
        <authorList>
            <consortium name="The Broad Institute Genome Sequencing Platform"/>
            <person name="Cuomo C."/>
            <person name="Didier E."/>
            <person name="Bowers L."/>
            <person name="Young S.K."/>
            <person name="Zeng Q."/>
            <person name="Gargeya S."/>
            <person name="Fitzgerald M."/>
            <person name="Haas B."/>
            <person name="Abouelleil A."/>
            <person name="Alvarado L."/>
            <person name="Arachchi H.M."/>
            <person name="Berlin A."/>
            <person name="Chapman S.B."/>
            <person name="Gearin G."/>
            <person name="Goldberg J."/>
            <person name="Griggs A."/>
            <person name="Gujja S."/>
            <person name="Hansen M."/>
            <person name="Heiman D."/>
            <person name="Howarth C."/>
            <person name="Larimer J."/>
            <person name="Lui A."/>
            <person name="MacDonald P.J.P."/>
            <person name="McCowen C."/>
            <person name="Montmayeur A."/>
            <person name="Murphy C."/>
            <person name="Neiman D."/>
            <person name="Pearson M."/>
            <person name="Priest M."/>
            <person name="Roberts A."/>
            <person name="Saif S."/>
            <person name="Shea T."/>
            <person name="Sisk P."/>
            <person name="Stolte C."/>
            <person name="Sykes S."/>
            <person name="Wortman J."/>
            <person name="Nusbaum C."/>
            <person name="Birren B."/>
        </authorList>
    </citation>
    <scope>NUCLEOTIDE SEQUENCE [LARGE SCALE GENOMIC DNA]</scope>
    <source>
        <strain evidence="9">ATCC 50505</strain>
    </source>
</reference>
<dbReference type="Proteomes" id="UP000011082">
    <property type="component" value="Unassembled WGS sequence"/>
</dbReference>
<keyword evidence="3 6" id="KW-0238">DNA-binding</keyword>
<dbReference type="FunFam" id="1.10.10.10:FF:000135">
    <property type="entry name" value="forkhead box protein G1"/>
    <property type="match status" value="1"/>
</dbReference>
<dbReference type="PANTHER" id="PTHR45881:SF1">
    <property type="entry name" value="FORK HEAD PROTEIN HOMOLOG 2"/>
    <property type="match status" value="1"/>
</dbReference>
<evidence type="ECO:0000313" key="8">
    <source>
        <dbReference type="EMBL" id="ELA41006.1"/>
    </source>
</evidence>
<evidence type="ECO:0000256" key="3">
    <source>
        <dbReference type="ARBA" id="ARBA00023125"/>
    </source>
</evidence>
<proteinExistence type="predicted"/>
<evidence type="ECO:0000256" key="2">
    <source>
        <dbReference type="ARBA" id="ARBA00023015"/>
    </source>
</evidence>
<dbReference type="PANTHER" id="PTHR45881">
    <property type="entry name" value="CHECKPOINT SUPPRESSOR 1-LIKE, ISOFORM A-RELATED"/>
    <property type="match status" value="1"/>
</dbReference>
<dbReference type="GeneID" id="19882675"/>
<dbReference type="Gene3D" id="1.10.10.10">
    <property type="entry name" value="Winged helix-like DNA-binding domain superfamily/Winged helix DNA-binding domain"/>
    <property type="match status" value="1"/>
</dbReference>
<feature type="DNA-binding region" description="Fork-head" evidence="6">
    <location>
        <begin position="69"/>
        <end position="159"/>
    </location>
</feature>
<dbReference type="STRING" id="993615.L2GJG7"/>
<dbReference type="RefSeq" id="XP_007605410.1">
    <property type="nucleotide sequence ID" value="XM_007605348.1"/>
</dbReference>
<keyword evidence="9" id="KW-1185">Reference proteome</keyword>